<proteinExistence type="predicted"/>
<sequence>MVAITLSGLKSLLIFFGPMLLPKAIQLYRSIRSSSNNPHGRIRPIPPAVAASLNLLYAFAIFAFVASLPYFAPENVFQTTFSRLQIPTDTLFVRLGKLRPLNAVDEALRPKFVNLESRLLYLVYGPSVLATCPFCTSDEPSSYFYYALPSILAPHLLHLAVLGLVTSWTVSGPEGSRWRIWASLLGVTLAALEVYTIGTYDHKQNATALRLNDIEPLYWRMRTLRCVGFALMDGLLGYAMYLTSTNRWLVMPPTTSERIEENTRIIESLRGKLSMLGAMKNTVARDKGLRERNAAYWVDEGQYMGEIFEDREVVDGMQNALERVNVEMIESQAGGMADSIVNVMENMRKGMGA</sequence>
<dbReference type="Proteomes" id="UP000034182">
    <property type="component" value="Unassembled WGS sequence"/>
</dbReference>
<feature type="transmembrane region" description="Helical" evidence="1">
    <location>
        <begin position="143"/>
        <end position="166"/>
    </location>
</feature>
<dbReference type="AlphaFoldDB" id="A0A0G2ELC3"/>
<reference evidence="2 3" key="2">
    <citation type="submission" date="2015-05" db="EMBL/GenBank/DDBJ databases">
        <title>Distinctive expansion of gene families associated with plant cell wall degradation and secondary metabolism in the genomes of grapevine trunk pathogens.</title>
        <authorList>
            <person name="Lawrence D.P."/>
            <person name="Travadon R."/>
            <person name="Rolshausen P.E."/>
            <person name="Baumgartner K."/>
        </authorList>
    </citation>
    <scope>NUCLEOTIDE SEQUENCE [LARGE SCALE GENOMIC DNA]</scope>
    <source>
        <strain evidence="2">DS831</strain>
    </source>
</reference>
<organism evidence="2 3">
    <name type="scientific">Diplodia seriata</name>
    <dbReference type="NCBI Taxonomy" id="420778"/>
    <lineage>
        <taxon>Eukaryota</taxon>
        <taxon>Fungi</taxon>
        <taxon>Dikarya</taxon>
        <taxon>Ascomycota</taxon>
        <taxon>Pezizomycotina</taxon>
        <taxon>Dothideomycetes</taxon>
        <taxon>Dothideomycetes incertae sedis</taxon>
        <taxon>Botryosphaeriales</taxon>
        <taxon>Botryosphaeriaceae</taxon>
        <taxon>Diplodia</taxon>
    </lineage>
</organism>
<dbReference type="PANTHER" id="PTHR39470">
    <property type="entry name" value="CHROMOSOME 10, WHOLE GENOME SHOTGUN SEQUENCE"/>
    <property type="match status" value="1"/>
</dbReference>
<feature type="transmembrane region" description="Helical" evidence="1">
    <location>
        <begin position="49"/>
        <end position="72"/>
    </location>
</feature>
<gene>
    <name evidence="2" type="ORF">UCDDS831_g03370</name>
</gene>
<accession>A0A0G2ELC3</accession>
<dbReference type="PANTHER" id="PTHR39470:SF1">
    <property type="entry name" value="CHORISMATE SYNTHASE PROTEIN"/>
    <property type="match status" value="1"/>
</dbReference>
<feature type="transmembrane region" description="Helical" evidence="1">
    <location>
        <begin position="178"/>
        <end position="197"/>
    </location>
</feature>
<evidence type="ECO:0000256" key="1">
    <source>
        <dbReference type="SAM" id="Phobius"/>
    </source>
</evidence>
<name>A0A0G2ELC3_9PEZI</name>
<comment type="caution">
    <text evidence="2">The sequence shown here is derived from an EMBL/GenBank/DDBJ whole genome shotgun (WGS) entry which is preliminary data.</text>
</comment>
<reference evidence="2 3" key="1">
    <citation type="submission" date="2015-03" db="EMBL/GenBank/DDBJ databases">
        <authorList>
            <person name="Morales-Cruz A."/>
            <person name="Amrine K.C."/>
            <person name="Cantu D."/>
        </authorList>
    </citation>
    <scope>NUCLEOTIDE SEQUENCE [LARGE SCALE GENOMIC DNA]</scope>
    <source>
        <strain evidence="2">DS831</strain>
    </source>
</reference>
<keyword evidence="1" id="KW-0812">Transmembrane</keyword>
<dbReference type="EMBL" id="LAQI01000071">
    <property type="protein sequence ID" value="KKY22936.1"/>
    <property type="molecule type" value="Genomic_DNA"/>
</dbReference>
<protein>
    <submittedName>
        <fullName evidence="2">Putative chorismate synthase</fullName>
    </submittedName>
</protein>
<keyword evidence="1" id="KW-1133">Transmembrane helix</keyword>
<keyword evidence="1" id="KW-0472">Membrane</keyword>
<evidence type="ECO:0000313" key="3">
    <source>
        <dbReference type="Proteomes" id="UP000034182"/>
    </source>
</evidence>
<evidence type="ECO:0000313" key="2">
    <source>
        <dbReference type="EMBL" id="KKY22936.1"/>
    </source>
</evidence>